<name>A0A8T2TY34_CERRI</name>
<evidence type="ECO:0000313" key="2">
    <source>
        <dbReference type="Proteomes" id="UP000825935"/>
    </source>
</evidence>
<comment type="caution">
    <text evidence="1">The sequence shown here is derived from an EMBL/GenBank/DDBJ whole genome shotgun (WGS) entry which is preliminary data.</text>
</comment>
<accession>A0A8T2TY34</accession>
<keyword evidence="2" id="KW-1185">Reference proteome</keyword>
<organism evidence="1 2">
    <name type="scientific">Ceratopteris richardii</name>
    <name type="common">Triangle waterfern</name>
    <dbReference type="NCBI Taxonomy" id="49495"/>
    <lineage>
        <taxon>Eukaryota</taxon>
        <taxon>Viridiplantae</taxon>
        <taxon>Streptophyta</taxon>
        <taxon>Embryophyta</taxon>
        <taxon>Tracheophyta</taxon>
        <taxon>Polypodiopsida</taxon>
        <taxon>Polypodiidae</taxon>
        <taxon>Polypodiales</taxon>
        <taxon>Pteridineae</taxon>
        <taxon>Pteridaceae</taxon>
        <taxon>Parkerioideae</taxon>
        <taxon>Ceratopteris</taxon>
    </lineage>
</organism>
<dbReference type="EMBL" id="CM035414">
    <property type="protein sequence ID" value="KAH7428671.1"/>
    <property type="molecule type" value="Genomic_DNA"/>
</dbReference>
<evidence type="ECO:0000313" key="1">
    <source>
        <dbReference type="EMBL" id="KAH7428671.1"/>
    </source>
</evidence>
<dbReference type="Proteomes" id="UP000825935">
    <property type="component" value="Chromosome 9"/>
</dbReference>
<dbReference type="AlphaFoldDB" id="A0A8T2TY34"/>
<protein>
    <submittedName>
        <fullName evidence="1">Uncharacterized protein</fullName>
    </submittedName>
</protein>
<sequence>MFEACGSLLCTICDRQWSKGKHSSFMAENGLRVNPSARQQTTLSSTPCRAVKSLHQHGHLLRPTPSGRQPSHCCLFNQIKGA</sequence>
<reference evidence="1" key="1">
    <citation type="submission" date="2021-08" db="EMBL/GenBank/DDBJ databases">
        <title>WGS assembly of Ceratopteris richardii.</title>
        <authorList>
            <person name="Marchant D.B."/>
            <person name="Chen G."/>
            <person name="Jenkins J."/>
            <person name="Shu S."/>
            <person name="Leebens-Mack J."/>
            <person name="Grimwood J."/>
            <person name="Schmutz J."/>
            <person name="Soltis P."/>
            <person name="Soltis D."/>
            <person name="Chen Z.-H."/>
        </authorList>
    </citation>
    <scope>NUCLEOTIDE SEQUENCE</scope>
    <source>
        <strain evidence="1">Whitten #5841</strain>
        <tissue evidence="1">Leaf</tissue>
    </source>
</reference>
<proteinExistence type="predicted"/>
<gene>
    <name evidence="1" type="ORF">KP509_09G011000</name>
</gene>